<organism evidence="1 2">
    <name type="scientific">Novipirellula rosea</name>
    <dbReference type="NCBI Taxonomy" id="1031540"/>
    <lineage>
        <taxon>Bacteria</taxon>
        <taxon>Pseudomonadati</taxon>
        <taxon>Planctomycetota</taxon>
        <taxon>Planctomycetia</taxon>
        <taxon>Pirellulales</taxon>
        <taxon>Pirellulaceae</taxon>
        <taxon>Novipirellula</taxon>
    </lineage>
</organism>
<name>A0ABP8NG07_9BACT</name>
<dbReference type="EMBL" id="BAABGA010000073">
    <property type="protein sequence ID" value="GAA4465278.1"/>
    <property type="molecule type" value="Genomic_DNA"/>
</dbReference>
<dbReference type="Proteomes" id="UP001500840">
    <property type="component" value="Unassembled WGS sequence"/>
</dbReference>
<accession>A0ABP8NG07</accession>
<proteinExistence type="predicted"/>
<comment type="caution">
    <text evidence="1">The sequence shown here is derived from an EMBL/GenBank/DDBJ whole genome shotgun (WGS) entry which is preliminary data.</text>
</comment>
<keyword evidence="2" id="KW-1185">Reference proteome</keyword>
<evidence type="ECO:0000313" key="1">
    <source>
        <dbReference type="EMBL" id="GAA4465278.1"/>
    </source>
</evidence>
<sequence length="63" mass="7125">MQKVTGMSGTQQRMAGLFIEVAHGSLSHWAWNCHQWLDERGKKVVEVCCQLFSKIDRIGPTGH</sequence>
<protein>
    <submittedName>
        <fullName evidence="1">Uncharacterized protein</fullName>
    </submittedName>
</protein>
<gene>
    <name evidence="1" type="ORF">GCM10023156_52880</name>
</gene>
<reference evidence="2" key="1">
    <citation type="journal article" date="2019" name="Int. J. Syst. Evol. Microbiol.">
        <title>The Global Catalogue of Microorganisms (GCM) 10K type strain sequencing project: providing services to taxonomists for standard genome sequencing and annotation.</title>
        <authorList>
            <consortium name="The Broad Institute Genomics Platform"/>
            <consortium name="The Broad Institute Genome Sequencing Center for Infectious Disease"/>
            <person name="Wu L."/>
            <person name="Ma J."/>
        </authorList>
    </citation>
    <scope>NUCLEOTIDE SEQUENCE [LARGE SCALE GENOMIC DNA]</scope>
    <source>
        <strain evidence="2">JCM 17759</strain>
    </source>
</reference>
<evidence type="ECO:0000313" key="2">
    <source>
        <dbReference type="Proteomes" id="UP001500840"/>
    </source>
</evidence>